<dbReference type="EMBL" id="CAJNOQ010001560">
    <property type="protein sequence ID" value="CAF0903260.1"/>
    <property type="molecule type" value="Genomic_DNA"/>
</dbReference>
<reference evidence="2" key="1">
    <citation type="submission" date="2021-02" db="EMBL/GenBank/DDBJ databases">
        <authorList>
            <person name="Nowell W R."/>
        </authorList>
    </citation>
    <scope>NUCLEOTIDE SEQUENCE</scope>
</reference>
<gene>
    <name evidence="2" type="ORF">GPM918_LOCUS8751</name>
    <name evidence="1" type="ORF">OVA965_LOCUS7261</name>
    <name evidence="4" type="ORF">SRO942_LOCUS8753</name>
    <name evidence="3" type="ORF">TMI583_LOCUS7257</name>
</gene>
<dbReference type="Proteomes" id="UP000681722">
    <property type="component" value="Unassembled WGS sequence"/>
</dbReference>
<dbReference type="EMBL" id="CAJNOK010002289">
    <property type="protein sequence ID" value="CAF0853371.1"/>
    <property type="molecule type" value="Genomic_DNA"/>
</dbReference>
<keyword evidence="5" id="KW-1185">Reference proteome</keyword>
<dbReference type="PROSITE" id="PS51257">
    <property type="entry name" value="PROKAR_LIPOPROTEIN"/>
    <property type="match status" value="1"/>
</dbReference>
<accession>A0A813ZVP7</accession>
<evidence type="ECO:0000313" key="5">
    <source>
        <dbReference type="Proteomes" id="UP000663829"/>
    </source>
</evidence>
<evidence type="ECO:0000313" key="3">
    <source>
        <dbReference type="EMBL" id="CAF3638542.1"/>
    </source>
</evidence>
<sequence length="494" mass="59043">MGPRAVEYLLFFQMSSSCKKFCSNCESSPPCSLPSTSQCLHCGLKFCLTHDIEHQVKIKFEQKQIQDQLYAKQLKIQQMELVDDQYSTELYTKLNEWKQNMINSIQHTYEKILNSINEFYYESLKDFERVKTHALQQQSGIDLQVLDRTVDELESIKRLSLLKLEFISFQEDENNESTTVPSFDKYIRLVKKTNFDQQDIHCALKQQQCVEQLTLENVSTYYDVSLDSILIRSHCGTKLKLFDKYLKHQQDIKWNQDKYGILQGISWSNYLSSFLLSSTKMLYRLNLMTIKFQPIKIDQGNYSLMTNFNQDLCVINRRTTTIIVTNNYRQKRREEEQENTMSDACLEHWLMSPDTKNSKWRLYRRYFMIYLYDSEEDDDIEIFNIQLNNDFIGVHSHTKIDIFNLKYNMKRIHRIQLNHSCLSLTSLFNNYHCWFLVINEEDETKIYFLDEKNNYDLVKIHVNNKNIDPYAIQLFGHRHILILTQDQQFKLFKI</sequence>
<evidence type="ECO:0000313" key="4">
    <source>
        <dbReference type="EMBL" id="CAF3685444.1"/>
    </source>
</evidence>
<protein>
    <submittedName>
        <fullName evidence="2">Uncharacterized protein</fullName>
    </submittedName>
</protein>
<dbReference type="Proteomes" id="UP000677228">
    <property type="component" value="Unassembled WGS sequence"/>
</dbReference>
<organism evidence="2 5">
    <name type="scientific">Didymodactylos carnosus</name>
    <dbReference type="NCBI Taxonomy" id="1234261"/>
    <lineage>
        <taxon>Eukaryota</taxon>
        <taxon>Metazoa</taxon>
        <taxon>Spiralia</taxon>
        <taxon>Gnathifera</taxon>
        <taxon>Rotifera</taxon>
        <taxon>Eurotatoria</taxon>
        <taxon>Bdelloidea</taxon>
        <taxon>Philodinida</taxon>
        <taxon>Philodinidae</taxon>
        <taxon>Didymodactylos</taxon>
    </lineage>
</organism>
<evidence type="ECO:0000313" key="2">
    <source>
        <dbReference type="EMBL" id="CAF0903260.1"/>
    </source>
</evidence>
<dbReference type="AlphaFoldDB" id="A0A813ZVP7"/>
<dbReference type="Proteomes" id="UP000663829">
    <property type="component" value="Unassembled WGS sequence"/>
</dbReference>
<name>A0A813ZVP7_9BILA</name>
<proteinExistence type="predicted"/>
<evidence type="ECO:0000313" key="1">
    <source>
        <dbReference type="EMBL" id="CAF0853371.1"/>
    </source>
</evidence>
<comment type="caution">
    <text evidence="2">The sequence shown here is derived from an EMBL/GenBank/DDBJ whole genome shotgun (WGS) entry which is preliminary data.</text>
</comment>
<dbReference type="Proteomes" id="UP000682733">
    <property type="component" value="Unassembled WGS sequence"/>
</dbReference>
<dbReference type="EMBL" id="CAJOBA010002289">
    <property type="protein sequence ID" value="CAF3638542.1"/>
    <property type="molecule type" value="Genomic_DNA"/>
</dbReference>
<dbReference type="EMBL" id="CAJOBC010001560">
    <property type="protein sequence ID" value="CAF3685444.1"/>
    <property type="molecule type" value="Genomic_DNA"/>
</dbReference>